<proteinExistence type="inferred from homology"/>
<dbReference type="Gene3D" id="2.40.50.100">
    <property type="match status" value="1"/>
</dbReference>
<evidence type="ECO:0000259" key="13">
    <source>
        <dbReference type="Pfam" id="PF26002"/>
    </source>
</evidence>
<evidence type="ECO:0000256" key="6">
    <source>
        <dbReference type="ARBA" id="ARBA00022692"/>
    </source>
</evidence>
<sequence length="453" mass="50151">MEPANKPPVSNARGRQDETELEYLPDADAIERTPLPRYLRLTLHVLALTLLALIVWASVSQVEKVVVAPGRLVNRVPNIVVQPLDTSIIQTIHVRPGQVVRKGQLLATLDPTFTAADDAQLRQRLRSLEAQSSGLRAELSGKPLPPAAGGNPDAELQAQLSTERKANYEAQSARMRENVAKLKASMETNRRDQQVLEQRLASLQQIESMQERLVAENFGAKMQLLEARDRRLEVERTLIMGRNRDVELGRELAAAQAELAAFERSWRQKATEDLVAATRDRDSVTEQLAKADKRHQLVQLMAPADGVVLEVGKLSTGSVVQAAQQMFVLVPLGGTMEAEVQVESLDVGGLTLDAPVHVKLDAFPFQKHGMLEGRLRNISEDAFRREQAAPGSADAYYLARIQLDNTKLRNMAASTRLLPGMTLRAEIVVGKRSVMSYLLWPLTKALDESIREP</sequence>
<evidence type="ECO:0000313" key="14">
    <source>
        <dbReference type="EMBL" id="WEF32255.1"/>
    </source>
</evidence>
<name>A0ABY8B8M5_9BURK</name>
<organism evidence="14 15">
    <name type="scientific">Pseudoduganella chitinolytica</name>
    <dbReference type="NCBI Taxonomy" id="34070"/>
    <lineage>
        <taxon>Bacteria</taxon>
        <taxon>Pseudomonadati</taxon>
        <taxon>Pseudomonadota</taxon>
        <taxon>Betaproteobacteria</taxon>
        <taxon>Burkholderiales</taxon>
        <taxon>Oxalobacteraceae</taxon>
        <taxon>Telluria group</taxon>
        <taxon>Pseudoduganella</taxon>
    </lineage>
</organism>
<protein>
    <recommendedName>
        <fullName evidence="9">Membrane fusion protein (MFP) family protein</fullName>
    </recommendedName>
</protein>
<dbReference type="InterPro" id="IPR058982">
    <property type="entry name" value="Beta-barrel_AprE"/>
</dbReference>
<keyword evidence="6" id="KW-0812">Transmembrane</keyword>
<dbReference type="InterPro" id="IPR010129">
    <property type="entry name" value="T1SS_HlyD"/>
</dbReference>
<dbReference type="Pfam" id="PF25973">
    <property type="entry name" value="BSH_CzcB"/>
    <property type="match status" value="1"/>
</dbReference>
<evidence type="ECO:0000256" key="3">
    <source>
        <dbReference type="ARBA" id="ARBA00022448"/>
    </source>
</evidence>
<feature type="domain" description="AprE-like beta-barrel" evidence="13">
    <location>
        <begin position="337"/>
        <end position="429"/>
    </location>
</feature>
<dbReference type="Pfam" id="PF26002">
    <property type="entry name" value="Beta-barrel_AprE"/>
    <property type="match status" value="1"/>
</dbReference>
<dbReference type="NCBIfam" id="TIGR01843">
    <property type="entry name" value="type_I_hlyD"/>
    <property type="match status" value="1"/>
</dbReference>
<feature type="domain" description="CzcB-like barrel-sandwich hybrid" evidence="12">
    <location>
        <begin position="81"/>
        <end position="329"/>
    </location>
</feature>
<comment type="subcellular location">
    <subcellularLocation>
        <location evidence="1 9">Cell inner membrane</location>
        <topology evidence="1 9">Single-pass membrane protein</topology>
    </subcellularLocation>
</comment>
<dbReference type="InterPro" id="IPR050739">
    <property type="entry name" value="MFP"/>
</dbReference>
<evidence type="ECO:0000259" key="12">
    <source>
        <dbReference type="Pfam" id="PF25973"/>
    </source>
</evidence>
<keyword evidence="8" id="KW-0472">Membrane</keyword>
<accession>A0ABY8B8M5</accession>
<evidence type="ECO:0000256" key="4">
    <source>
        <dbReference type="ARBA" id="ARBA00022475"/>
    </source>
</evidence>
<dbReference type="RefSeq" id="WP_277415011.1">
    <property type="nucleotide sequence ID" value="NZ_CP119083.1"/>
</dbReference>
<dbReference type="Proteomes" id="UP001216510">
    <property type="component" value="Chromosome"/>
</dbReference>
<keyword evidence="3 9" id="KW-0813">Transport</keyword>
<evidence type="ECO:0000256" key="2">
    <source>
        <dbReference type="ARBA" id="ARBA00009477"/>
    </source>
</evidence>
<comment type="similarity">
    <text evidence="2 9">Belongs to the membrane fusion protein (MFP) (TC 8.A.1) family.</text>
</comment>
<dbReference type="PRINTS" id="PR01490">
    <property type="entry name" value="RTXTOXIND"/>
</dbReference>
<evidence type="ECO:0000256" key="5">
    <source>
        <dbReference type="ARBA" id="ARBA00022519"/>
    </source>
</evidence>
<dbReference type="PANTHER" id="PTHR30386">
    <property type="entry name" value="MEMBRANE FUSION SUBUNIT OF EMRAB-TOLC MULTIDRUG EFFLUX PUMP"/>
    <property type="match status" value="1"/>
</dbReference>
<feature type="region of interest" description="Disordered" evidence="11">
    <location>
        <begin position="132"/>
        <end position="153"/>
    </location>
</feature>
<dbReference type="PANTHER" id="PTHR30386:SF27">
    <property type="entry name" value="MEMBRANE FUSION PROTEIN (MFP) FAMILY PROTEIN"/>
    <property type="match status" value="1"/>
</dbReference>
<dbReference type="Gene3D" id="2.40.30.170">
    <property type="match status" value="1"/>
</dbReference>
<evidence type="ECO:0000256" key="7">
    <source>
        <dbReference type="ARBA" id="ARBA00022989"/>
    </source>
</evidence>
<keyword evidence="5 9" id="KW-0997">Cell inner membrane</keyword>
<evidence type="ECO:0000256" key="10">
    <source>
        <dbReference type="SAM" id="Coils"/>
    </source>
</evidence>
<keyword evidence="10" id="KW-0175">Coiled coil</keyword>
<evidence type="ECO:0000256" key="1">
    <source>
        <dbReference type="ARBA" id="ARBA00004377"/>
    </source>
</evidence>
<keyword evidence="15" id="KW-1185">Reference proteome</keyword>
<keyword evidence="4 9" id="KW-1003">Cell membrane</keyword>
<reference evidence="14 15" key="1">
    <citation type="submission" date="2023-02" db="EMBL/GenBank/DDBJ databases">
        <title>Gemone sequence of Telluria chitinolytica ACM 3522T.</title>
        <authorList>
            <person name="Frediansyah A."/>
            <person name="Miess H."/>
            <person name="Gross H."/>
        </authorList>
    </citation>
    <scope>NUCLEOTIDE SEQUENCE [LARGE SCALE GENOMIC DNA]</scope>
    <source>
        <strain evidence="14 15">ACM 3522</strain>
    </source>
</reference>
<evidence type="ECO:0000256" key="9">
    <source>
        <dbReference type="RuleBase" id="RU365093"/>
    </source>
</evidence>
<gene>
    <name evidence="14" type="ORF">PX653_22995</name>
</gene>
<dbReference type="InterPro" id="IPR058647">
    <property type="entry name" value="BSH_CzcB-like"/>
</dbReference>
<evidence type="ECO:0000313" key="15">
    <source>
        <dbReference type="Proteomes" id="UP001216510"/>
    </source>
</evidence>
<evidence type="ECO:0000256" key="8">
    <source>
        <dbReference type="ARBA" id="ARBA00023136"/>
    </source>
</evidence>
<evidence type="ECO:0000256" key="11">
    <source>
        <dbReference type="SAM" id="MobiDB-lite"/>
    </source>
</evidence>
<feature type="region of interest" description="Disordered" evidence="11">
    <location>
        <begin position="1"/>
        <end position="20"/>
    </location>
</feature>
<keyword evidence="7" id="KW-1133">Transmembrane helix</keyword>
<feature type="coiled-coil region" evidence="10">
    <location>
        <begin position="267"/>
        <end position="294"/>
    </location>
</feature>
<dbReference type="EMBL" id="CP119083">
    <property type="protein sequence ID" value="WEF32255.1"/>
    <property type="molecule type" value="Genomic_DNA"/>
</dbReference>